<proteinExistence type="predicted"/>
<evidence type="ECO:0000313" key="1">
    <source>
        <dbReference type="EMBL" id="KAJ4373310.1"/>
    </source>
</evidence>
<dbReference type="EMBL" id="JAPEUY010000005">
    <property type="protein sequence ID" value="KAJ4373310.1"/>
    <property type="molecule type" value="Genomic_DNA"/>
</dbReference>
<name>A0A9W8YBP9_9PLEO</name>
<evidence type="ECO:0000313" key="2">
    <source>
        <dbReference type="Proteomes" id="UP001140560"/>
    </source>
</evidence>
<protein>
    <submittedName>
        <fullName evidence="1">Uncharacterized protein</fullName>
    </submittedName>
</protein>
<organism evidence="1 2">
    <name type="scientific">Neocucurbitaria cava</name>
    <dbReference type="NCBI Taxonomy" id="798079"/>
    <lineage>
        <taxon>Eukaryota</taxon>
        <taxon>Fungi</taxon>
        <taxon>Dikarya</taxon>
        <taxon>Ascomycota</taxon>
        <taxon>Pezizomycotina</taxon>
        <taxon>Dothideomycetes</taxon>
        <taxon>Pleosporomycetidae</taxon>
        <taxon>Pleosporales</taxon>
        <taxon>Pleosporineae</taxon>
        <taxon>Cucurbitariaceae</taxon>
        <taxon>Neocucurbitaria</taxon>
    </lineage>
</organism>
<keyword evidence="2" id="KW-1185">Reference proteome</keyword>
<dbReference type="OrthoDB" id="3794676at2759"/>
<gene>
    <name evidence="1" type="ORF">N0V83_003604</name>
</gene>
<sequence length="145" mass="16173">MEWEIASRIVLGDGSAVIFVGRTKEPAIKQLAISQYIIPTISLPKIIDRLLFSTFNSNWHHTTGTANMVIQASQTSSRTSSVTAPVERAQATNHHALGTTSLWSALKKPFQGWSKELLRARDHDDDDYNFANGARRGAQFYREGK</sequence>
<accession>A0A9W8YBP9</accession>
<comment type="caution">
    <text evidence="1">The sequence shown here is derived from an EMBL/GenBank/DDBJ whole genome shotgun (WGS) entry which is preliminary data.</text>
</comment>
<dbReference type="Proteomes" id="UP001140560">
    <property type="component" value="Unassembled WGS sequence"/>
</dbReference>
<reference evidence="1" key="1">
    <citation type="submission" date="2022-10" db="EMBL/GenBank/DDBJ databases">
        <title>Tapping the CABI collections for fungal endophytes: first genome assemblies for Collariella, Neodidymelliopsis, Ascochyta clinopodiicola, Didymella pomorum, Didymosphaeria variabile, Neocosmospora piperis and Neocucurbitaria cava.</title>
        <authorList>
            <person name="Hill R."/>
        </authorList>
    </citation>
    <scope>NUCLEOTIDE SEQUENCE</scope>
    <source>
        <strain evidence="1">IMI 356814</strain>
    </source>
</reference>
<dbReference type="AlphaFoldDB" id="A0A9W8YBP9"/>